<dbReference type="EMBL" id="OOIL02002239">
    <property type="protein sequence ID" value="VFQ81384.1"/>
    <property type="molecule type" value="Genomic_DNA"/>
</dbReference>
<dbReference type="PANTHER" id="PTHR47169:SF2">
    <property type="entry name" value="OS01G0541250 PROTEIN"/>
    <property type="match status" value="1"/>
</dbReference>
<dbReference type="OrthoDB" id="155387at2759"/>
<feature type="domain" description="Retrovirus-related Pol polyprotein from transposon TNT 1-94-like beta-barrel" evidence="3">
    <location>
        <begin position="544"/>
        <end position="624"/>
    </location>
</feature>
<evidence type="ECO:0000259" key="2">
    <source>
        <dbReference type="Pfam" id="PF13976"/>
    </source>
</evidence>
<dbReference type="AlphaFoldDB" id="A0A484LZ49"/>
<feature type="region of interest" description="Disordered" evidence="1">
    <location>
        <begin position="735"/>
        <end position="788"/>
    </location>
</feature>
<accession>A0A484LZ49</accession>
<dbReference type="InterPro" id="IPR036397">
    <property type="entry name" value="RNaseH_sf"/>
</dbReference>
<proteinExistence type="predicted"/>
<dbReference type="Gene3D" id="4.10.60.10">
    <property type="entry name" value="Zinc finger, CCHC-type"/>
    <property type="match status" value="1"/>
</dbReference>
<reference evidence="4 5" key="1">
    <citation type="submission" date="2018-04" db="EMBL/GenBank/DDBJ databases">
        <authorList>
            <person name="Vogel A."/>
        </authorList>
    </citation>
    <scope>NUCLEOTIDE SEQUENCE [LARGE SCALE GENOMIC DNA]</scope>
</reference>
<dbReference type="PANTHER" id="PTHR47169">
    <property type="entry name" value="OS01G0541250 PROTEIN"/>
    <property type="match status" value="1"/>
</dbReference>
<protein>
    <submittedName>
        <fullName evidence="4">Uncharacterized protein</fullName>
    </submittedName>
</protein>
<evidence type="ECO:0000256" key="1">
    <source>
        <dbReference type="SAM" id="MobiDB-lite"/>
    </source>
</evidence>
<evidence type="ECO:0000259" key="3">
    <source>
        <dbReference type="Pfam" id="PF22936"/>
    </source>
</evidence>
<evidence type="ECO:0000313" key="5">
    <source>
        <dbReference type="Proteomes" id="UP000595140"/>
    </source>
</evidence>
<keyword evidence="5" id="KW-1185">Reference proteome</keyword>
<organism evidence="4 5">
    <name type="scientific">Cuscuta campestris</name>
    <dbReference type="NCBI Taxonomy" id="132261"/>
    <lineage>
        <taxon>Eukaryota</taxon>
        <taxon>Viridiplantae</taxon>
        <taxon>Streptophyta</taxon>
        <taxon>Embryophyta</taxon>
        <taxon>Tracheophyta</taxon>
        <taxon>Spermatophyta</taxon>
        <taxon>Magnoliopsida</taxon>
        <taxon>eudicotyledons</taxon>
        <taxon>Gunneridae</taxon>
        <taxon>Pentapetalae</taxon>
        <taxon>asterids</taxon>
        <taxon>lamiids</taxon>
        <taxon>Solanales</taxon>
        <taxon>Convolvulaceae</taxon>
        <taxon>Cuscuteae</taxon>
        <taxon>Cuscuta</taxon>
        <taxon>Cuscuta subgen. Grammica</taxon>
        <taxon>Cuscuta sect. Cleistogrammica</taxon>
    </lineage>
</organism>
<dbReference type="Proteomes" id="UP000595140">
    <property type="component" value="Unassembled WGS sequence"/>
</dbReference>
<evidence type="ECO:0000313" key="4">
    <source>
        <dbReference type="EMBL" id="VFQ81384.1"/>
    </source>
</evidence>
<gene>
    <name evidence="4" type="ORF">CCAM_LOCUS23160</name>
</gene>
<name>A0A484LZ49_9ASTE</name>
<dbReference type="Gene3D" id="3.30.420.10">
    <property type="entry name" value="Ribonuclease H-like superfamily/Ribonuclease H"/>
    <property type="match status" value="1"/>
</dbReference>
<dbReference type="Pfam" id="PF14223">
    <property type="entry name" value="Retrotran_gag_2"/>
    <property type="match status" value="1"/>
</dbReference>
<dbReference type="Pfam" id="PF13976">
    <property type="entry name" value="gag_pre-integrs"/>
    <property type="match status" value="1"/>
</dbReference>
<feature type="compositionally biased region" description="Basic and acidic residues" evidence="1">
    <location>
        <begin position="768"/>
        <end position="777"/>
    </location>
</feature>
<dbReference type="InterPro" id="IPR054722">
    <property type="entry name" value="PolX-like_BBD"/>
</dbReference>
<dbReference type="GO" id="GO:0003676">
    <property type="term" value="F:nucleic acid binding"/>
    <property type="evidence" value="ECO:0007669"/>
    <property type="project" value="InterPro"/>
</dbReference>
<sequence length="808" mass="90937">MDIKAIADTPLRKRTNVRSLAAAIGKPKSTVHEWIKRGLLRSHSNAIKPYLTDANKISRLRFCLDQVEPYSMPIHPRFKSFQNVLHIDEKWFFMSKTSQKFYLLPDEADPYRACKSKRFIAKVMFLCVVGRPLFGDNGEVLWDGKVGIFHFTEKCKAKRKSKNRPKGVLEVKPITSVTKKVTKDMLINKVIPAIQEKWPSHLSKDIHIQQDNARPHIQGVDSDFMAAGNTNGFHITLHNQPPNSPDLNVLDLGFFRAIQSLKDQCAPSTVVELLEAVEGAYDALSPQTLNKKPESKSEEWAFEHEMVCGFIRQWVDDNVPNHIYNESHARTLWDKLESLYASKTGNNKLYLLRQAMNLRFKEGSSISDHLNEFQGCFYQLSDMGVKFEDEILGLWLLNTLPDSWESLRVSLISSAPGGTVTMEYVKAAILNEEVRRRTHETSTSKSDVLVTENRGRSKNRDYGEFKKGKSRSKFRSKYQNVECHYCHKKGHLMKNCFKLKNKDKNKPEGKDGENDRHVATTTSGDLIVVSDNDLINVASDESSWVIYSGAASHVTSRKDFFTSYTPGDYGVLKMGNDGRSQVVGIGVVVLETKTGMKLVLKNVRHAPDIRLNLISTSVLDDEGYMSTFGDGQCKLNKGSLIVARGKKCSGLYSTNASVSIDSVNAVESDSCSELWHRRLSHISEKGLDCLAKKNVLSGVKDANLKRLYDPVEKKLVRSRDVIFMEDQNIEDIQKMEKSESQSYDDLVDLNPTPVAHTPNATNGDQNDDNSHVPHDFTDGNVEEESNEALPKGKFETCCLIASLATTST</sequence>
<feature type="domain" description="GAG-pre-integrase" evidence="2">
    <location>
        <begin position="650"/>
        <end position="701"/>
    </location>
</feature>
<dbReference type="InterPro" id="IPR025724">
    <property type="entry name" value="GAG-pre-integrase_dom"/>
</dbReference>
<dbReference type="Pfam" id="PF22936">
    <property type="entry name" value="Pol_BBD"/>
    <property type="match status" value="1"/>
</dbReference>